<organism evidence="1 2">
    <name type="scientific">Batillaria attramentaria</name>
    <dbReference type="NCBI Taxonomy" id="370345"/>
    <lineage>
        <taxon>Eukaryota</taxon>
        <taxon>Metazoa</taxon>
        <taxon>Spiralia</taxon>
        <taxon>Lophotrochozoa</taxon>
        <taxon>Mollusca</taxon>
        <taxon>Gastropoda</taxon>
        <taxon>Caenogastropoda</taxon>
        <taxon>Sorbeoconcha</taxon>
        <taxon>Cerithioidea</taxon>
        <taxon>Batillariidae</taxon>
        <taxon>Batillaria</taxon>
    </lineage>
</organism>
<dbReference type="AlphaFoldDB" id="A0ABD0LWL8"/>
<comment type="caution">
    <text evidence="1">The sequence shown here is derived from an EMBL/GenBank/DDBJ whole genome shotgun (WGS) entry which is preliminary data.</text>
</comment>
<name>A0ABD0LWL8_9CAEN</name>
<reference evidence="1 2" key="1">
    <citation type="journal article" date="2023" name="Sci. Data">
        <title>Genome assembly of the Korean intertidal mud-creeper Batillaria attramentaria.</title>
        <authorList>
            <person name="Patra A.K."/>
            <person name="Ho P.T."/>
            <person name="Jun S."/>
            <person name="Lee S.J."/>
            <person name="Kim Y."/>
            <person name="Won Y.J."/>
        </authorList>
    </citation>
    <scope>NUCLEOTIDE SEQUENCE [LARGE SCALE GENOMIC DNA]</scope>
    <source>
        <strain evidence="1">Wonlab-2016</strain>
    </source>
</reference>
<gene>
    <name evidence="1" type="ORF">BaRGS_00005028</name>
</gene>
<protein>
    <submittedName>
        <fullName evidence="1">Uncharacterized protein</fullName>
    </submittedName>
</protein>
<dbReference type="Proteomes" id="UP001519460">
    <property type="component" value="Unassembled WGS sequence"/>
</dbReference>
<keyword evidence="2" id="KW-1185">Reference proteome</keyword>
<evidence type="ECO:0000313" key="1">
    <source>
        <dbReference type="EMBL" id="KAK7503905.1"/>
    </source>
</evidence>
<dbReference type="EMBL" id="JACVVK020000018">
    <property type="protein sequence ID" value="KAK7503905.1"/>
    <property type="molecule type" value="Genomic_DNA"/>
</dbReference>
<accession>A0ABD0LWL8</accession>
<sequence>MSTIQGLDREYHATEVDRNVQATVVDRNRHVHEPRRSALRHVFSVWTSPACLRHLSVKGEVDSTLSGDQYVAHYFHDRPRTPEDVPSCHLPSIFADNWISMVTMTSYADLAGVILFFPLLL</sequence>
<evidence type="ECO:0000313" key="2">
    <source>
        <dbReference type="Proteomes" id="UP001519460"/>
    </source>
</evidence>
<proteinExistence type="predicted"/>